<feature type="chain" id="PRO_5039280454" evidence="1">
    <location>
        <begin position="19"/>
        <end position="164"/>
    </location>
</feature>
<evidence type="ECO:0000313" key="3">
    <source>
        <dbReference type="Proteomes" id="UP000808337"/>
    </source>
</evidence>
<dbReference type="Proteomes" id="UP000808337">
    <property type="component" value="Unassembled WGS sequence"/>
</dbReference>
<feature type="signal peptide" evidence="1">
    <location>
        <begin position="1"/>
        <end position="18"/>
    </location>
</feature>
<reference evidence="2 3" key="1">
    <citation type="submission" date="2020-10" db="EMBL/GenBank/DDBJ databases">
        <title>Connecting structure to function with the recovery of over 1000 high-quality activated sludge metagenome-assembled genomes encoding full-length rRNA genes using long-read sequencing.</title>
        <authorList>
            <person name="Singleton C.M."/>
            <person name="Petriglieri F."/>
            <person name="Kristensen J.M."/>
            <person name="Kirkegaard R.H."/>
            <person name="Michaelsen T.Y."/>
            <person name="Andersen M.H."/>
            <person name="Karst S.M."/>
            <person name="Dueholm M.S."/>
            <person name="Nielsen P.H."/>
            <person name="Albertsen M."/>
        </authorList>
    </citation>
    <scope>NUCLEOTIDE SEQUENCE [LARGE SCALE GENOMIC DNA]</scope>
    <source>
        <strain evidence="2">Ribe_18-Q3-R11-54_MAXAC.273</strain>
    </source>
</reference>
<dbReference type="AlphaFoldDB" id="A0A9D7XNG3"/>
<dbReference type="EMBL" id="JADKGY010000004">
    <property type="protein sequence ID" value="MBK9982180.1"/>
    <property type="molecule type" value="Genomic_DNA"/>
</dbReference>
<comment type="caution">
    <text evidence="2">The sequence shown here is derived from an EMBL/GenBank/DDBJ whole genome shotgun (WGS) entry which is preliminary data.</text>
</comment>
<organism evidence="2 3">
    <name type="scientific">Candidatus Opimibacter skivensis</name>
    <dbReference type="NCBI Taxonomy" id="2982028"/>
    <lineage>
        <taxon>Bacteria</taxon>
        <taxon>Pseudomonadati</taxon>
        <taxon>Bacteroidota</taxon>
        <taxon>Saprospiria</taxon>
        <taxon>Saprospirales</taxon>
        <taxon>Saprospiraceae</taxon>
        <taxon>Candidatus Opimibacter</taxon>
    </lineage>
</organism>
<evidence type="ECO:0000256" key="1">
    <source>
        <dbReference type="SAM" id="SignalP"/>
    </source>
</evidence>
<gene>
    <name evidence="2" type="ORF">IPP15_07100</name>
</gene>
<accession>A0A9D7XNG3</accession>
<keyword evidence="1" id="KW-0732">Signal</keyword>
<proteinExistence type="predicted"/>
<name>A0A9D7XNG3_9BACT</name>
<sequence length="164" mass="18873">MKYLIVIALAFFLDQAYAQSEVTVISAPSVFMIGEYEDQYFALSKEHPATFLSIYHDDIDLAYRSWSNILMDIEDYAGDLNFDIKGVKLWINLYFNQDGTISQLAFFPKPNSRNVPVDQLAAFFKNFVRDYHMTVKADKGFQHSASAAFPTFFHRELPETANKD</sequence>
<evidence type="ECO:0000313" key="2">
    <source>
        <dbReference type="EMBL" id="MBK9982180.1"/>
    </source>
</evidence>
<protein>
    <submittedName>
        <fullName evidence="2">Uncharacterized protein</fullName>
    </submittedName>
</protein>